<accession>A0AA40F753</accession>
<reference evidence="4" key="1">
    <citation type="submission" date="2023-06" db="EMBL/GenBank/DDBJ databases">
        <title>Genome-scale phylogeny and comparative genomics of the fungal order Sordariales.</title>
        <authorList>
            <consortium name="Lawrence Berkeley National Laboratory"/>
            <person name="Hensen N."/>
            <person name="Bonometti L."/>
            <person name="Westerberg I."/>
            <person name="Brannstrom I.O."/>
            <person name="Guillou S."/>
            <person name="Cros-Aarteil S."/>
            <person name="Calhoun S."/>
            <person name="Haridas S."/>
            <person name="Kuo A."/>
            <person name="Mondo S."/>
            <person name="Pangilinan J."/>
            <person name="Riley R."/>
            <person name="LaButti K."/>
            <person name="Andreopoulos B."/>
            <person name="Lipzen A."/>
            <person name="Chen C."/>
            <person name="Yanf M."/>
            <person name="Daum C."/>
            <person name="Ng V."/>
            <person name="Clum A."/>
            <person name="Steindorff A."/>
            <person name="Ohm R."/>
            <person name="Martin F."/>
            <person name="Silar P."/>
            <person name="Natvig D."/>
            <person name="Lalanne C."/>
            <person name="Gautier V."/>
            <person name="Ament-velasquez S.L."/>
            <person name="Kruys A."/>
            <person name="Hutchinson M.I."/>
            <person name="Powell A.J."/>
            <person name="Barry K."/>
            <person name="Miller A.N."/>
            <person name="Grigoriev I.V."/>
            <person name="Debuchy R."/>
            <person name="Gladieux P."/>
            <person name="Thoren M.H."/>
            <person name="Johannesson H."/>
        </authorList>
    </citation>
    <scope>NUCLEOTIDE SEQUENCE</scope>
    <source>
        <strain evidence="4">SMH3187-1</strain>
    </source>
</reference>
<comment type="caution">
    <text evidence="4">The sequence shown here is derived from an EMBL/GenBank/DDBJ whole genome shotgun (WGS) entry which is preliminary data.</text>
</comment>
<feature type="compositionally biased region" description="Polar residues" evidence="2">
    <location>
        <begin position="123"/>
        <end position="132"/>
    </location>
</feature>
<feature type="region of interest" description="Disordered" evidence="2">
    <location>
        <begin position="461"/>
        <end position="490"/>
    </location>
</feature>
<feature type="compositionally biased region" description="Low complexity" evidence="2">
    <location>
        <begin position="464"/>
        <end position="481"/>
    </location>
</feature>
<evidence type="ECO:0000313" key="5">
    <source>
        <dbReference type="Proteomes" id="UP001172155"/>
    </source>
</evidence>
<dbReference type="Proteomes" id="UP001172155">
    <property type="component" value="Unassembled WGS sequence"/>
</dbReference>
<protein>
    <recommendedName>
        <fullName evidence="3">C3H1-type domain-containing protein</fullName>
    </recommendedName>
</protein>
<feature type="compositionally biased region" description="Low complexity" evidence="2">
    <location>
        <begin position="111"/>
        <end position="122"/>
    </location>
</feature>
<feature type="region of interest" description="Disordered" evidence="2">
    <location>
        <begin position="612"/>
        <end position="707"/>
    </location>
</feature>
<feature type="compositionally biased region" description="Polar residues" evidence="2">
    <location>
        <begin position="164"/>
        <end position="200"/>
    </location>
</feature>
<dbReference type="PROSITE" id="PS50103">
    <property type="entry name" value="ZF_C3H1"/>
    <property type="match status" value="1"/>
</dbReference>
<dbReference type="GO" id="GO:0008270">
    <property type="term" value="F:zinc ion binding"/>
    <property type="evidence" value="ECO:0007669"/>
    <property type="project" value="UniProtKB-KW"/>
</dbReference>
<keyword evidence="5" id="KW-1185">Reference proteome</keyword>
<feature type="region of interest" description="Disordered" evidence="2">
    <location>
        <begin position="531"/>
        <end position="556"/>
    </location>
</feature>
<name>A0AA40F753_9PEZI</name>
<evidence type="ECO:0000259" key="3">
    <source>
        <dbReference type="PROSITE" id="PS50103"/>
    </source>
</evidence>
<evidence type="ECO:0000256" key="2">
    <source>
        <dbReference type="SAM" id="MobiDB-lite"/>
    </source>
</evidence>
<feature type="compositionally biased region" description="Acidic residues" evidence="2">
    <location>
        <begin position="696"/>
        <end position="707"/>
    </location>
</feature>
<feature type="domain" description="C3H1-type" evidence="3">
    <location>
        <begin position="560"/>
        <end position="589"/>
    </location>
</feature>
<feature type="compositionally biased region" description="Low complexity" evidence="2">
    <location>
        <begin position="537"/>
        <end position="556"/>
    </location>
</feature>
<organism evidence="4 5">
    <name type="scientific">Schizothecium vesticola</name>
    <dbReference type="NCBI Taxonomy" id="314040"/>
    <lineage>
        <taxon>Eukaryota</taxon>
        <taxon>Fungi</taxon>
        <taxon>Dikarya</taxon>
        <taxon>Ascomycota</taxon>
        <taxon>Pezizomycotina</taxon>
        <taxon>Sordariomycetes</taxon>
        <taxon>Sordariomycetidae</taxon>
        <taxon>Sordariales</taxon>
        <taxon>Schizotheciaceae</taxon>
        <taxon>Schizothecium</taxon>
    </lineage>
</organism>
<feature type="region of interest" description="Disordered" evidence="2">
    <location>
        <begin position="72"/>
        <end position="143"/>
    </location>
</feature>
<feature type="region of interest" description="Disordered" evidence="2">
    <location>
        <begin position="159"/>
        <end position="202"/>
    </location>
</feature>
<evidence type="ECO:0000256" key="1">
    <source>
        <dbReference type="PROSITE-ProRule" id="PRU00723"/>
    </source>
</evidence>
<feature type="compositionally biased region" description="Pro residues" evidence="2">
    <location>
        <begin position="16"/>
        <end position="26"/>
    </location>
</feature>
<sequence length="707" mass="75631">MAGAMGCSAVVAPTKPASPPPSPPELPTTARQDVPRSVPHSVTECGNRYIYLRDPSVSRHLQYSIAEDRLGSYADDRTPTAAPELRSHGEGPERFFPSRAASSSPHRYHDSSGATTSAKTATRNTSPSTRFTGSDHFSLPPHRTAAKFPNYGFGSNRGGSFNNAATTPEAQASTIDARSKGQQAEPSTPTAHQMSTNAAAVSSPRGLPAGFLRAQATTAFGNLYLGGSRLGAGIGSPTSVHSGARSFASSDDRYFGIGAPGQPSPIPMTTPSGFAVTPAACPATLPPQDHEAFYREQAFHHQLAAGNPAVMDLHRFRDPSVRNPHIRGPDHDAAAEQALLAQYLADVQNHAQSADQQHAMTLYALSERNPLVDQAAQDESTWTGAVPAPVDRPPYHMFALHRGLGMYTPLVPADMLPPLVGVPRQVGNVAGIWVLPPPRVPAPDGHWVYHRRIAVRGNAVQDNAQSASPSSQHHQHSPASATQNPYEGHAGLVYPPEDLQFAANHFRPLGWSPPHKARIDGIVAARSANQTRPGTIPAMPATTSPTTPVPRSATAAPPQRRVKIYCDKWVHEGICAFTQQGCKYKHEMPQDKATQHSLGLFHGLPAWWRKQQGELARSSAPSAPSLSGDHTPPPGPRRFGTQSQPQPTMTTTTTQGMGQQQGVSVEDLRLSLFPLGRLEDRKEEEKGGKDGKGDKDGDDGDDGEDKK</sequence>
<feature type="compositionally biased region" description="Low complexity" evidence="2">
    <location>
        <begin position="640"/>
        <end position="665"/>
    </location>
</feature>
<keyword evidence="1" id="KW-0479">Metal-binding</keyword>
<dbReference type="AlphaFoldDB" id="A0AA40F753"/>
<keyword evidence="1" id="KW-0862">Zinc</keyword>
<evidence type="ECO:0000313" key="4">
    <source>
        <dbReference type="EMBL" id="KAK0752291.1"/>
    </source>
</evidence>
<feature type="region of interest" description="Disordered" evidence="2">
    <location>
        <begin position="1"/>
        <end position="41"/>
    </location>
</feature>
<dbReference type="EMBL" id="JAUKUD010000002">
    <property type="protein sequence ID" value="KAK0752291.1"/>
    <property type="molecule type" value="Genomic_DNA"/>
</dbReference>
<feature type="compositionally biased region" description="Low complexity" evidence="2">
    <location>
        <begin position="615"/>
        <end position="627"/>
    </location>
</feature>
<feature type="zinc finger region" description="C3H1-type" evidence="1">
    <location>
        <begin position="560"/>
        <end position="589"/>
    </location>
</feature>
<feature type="compositionally biased region" description="Basic and acidic residues" evidence="2">
    <location>
        <begin position="677"/>
        <end position="695"/>
    </location>
</feature>
<dbReference type="InterPro" id="IPR000571">
    <property type="entry name" value="Znf_CCCH"/>
</dbReference>
<gene>
    <name evidence="4" type="ORF">B0T18DRAFT_426794</name>
</gene>
<keyword evidence="1" id="KW-0863">Zinc-finger</keyword>
<proteinExistence type="predicted"/>